<feature type="domain" description="Radical SAM core" evidence="7">
    <location>
        <begin position="294"/>
        <end position="565"/>
    </location>
</feature>
<evidence type="ECO:0000256" key="4">
    <source>
        <dbReference type="ARBA" id="ARBA00023004"/>
    </source>
</evidence>
<comment type="caution">
    <text evidence="8">The sequence shown here is derived from an EMBL/GenBank/DDBJ whole genome shotgun (WGS) entry which is preliminary data.</text>
</comment>
<dbReference type="PANTHER" id="PTHR32331">
    <property type="entry name" value="UPF0313 PROTEIN YGIQ"/>
    <property type="match status" value="1"/>
</dbReference>
<dbReference type="Gene3D" id="3.80.30.20">
    <property type="entry name" value="tm_1862 like domain"/>
    <property type="match status" value="1"/>
</dbReference>
<dbReference type="GO" id="GO:0003824">
    <property type="term" value="F:catalytic activity"/>
    <property type="evidence" value="ECO:0007669"/>
    <property type="project" value="InterPro"/>
</dbReference>
<name>A0A841RK31_9SPIO</name>
<evidence type="ECO:0000256" key="3">
    <source>
        <dbReference type="ARBA" id="ARBA00022723"/>
    </source>
</evidence>
<dbReference type="AlphaFoldDB" id="A0A841RK31"/>
<dbReference type="Pfam" id="PF08497">
    <property type="entry name" value="Radical_SAM_N"/>
    <property type="match status" value="1"/>
</dbReference>
<accession>A0A841RK31</accession>
<dbReference type="InterPro" id="IPR007197">
    <property type="entry name" value="rSAM"/>
</dbReference>
<keyword evidence="4 6" id="KW-0408">Iron</keyword>
<dbReference type="HAMAP" id="MF_01251">
    <property type="entry name" value="UPF0313"/>
    <property type="match status" value="1"/>
</dbReference>
<dbReference type="InterPro" id="IPR022946">
    <property type="entry name" value="UPF0313"/>
</dbReference>
<dbReference type="InterPro" id="IPR006638">
    <property type="entry name" value="Elp3/MiaA/NifB-like_rSAM"/>
</dbReference>
<dbReference type="EMBL" id="JACHGJ010000015">
    <property type="protein sequence ID" value="MBB6482642.1"/>
    <property type="molecule type" value="Genomic_DNA"/>
</dbReference>
<dbReference type="Pfam" id="PF11842">
    <property type="entry name" value="DUF3362"/>
    <property type="match status" value="1"/>
</dbReference>
<organism evidence="8 9">
    <name type="scientific">Spirochaeta isovalerica</name>
    <dbReference type="NCBI Taxonomy" id="150"/>
    <lineage>
        <taxon>Bacteria</taxon>
        <taxon>Pseudomonadati</taxon>
        <taxon>Spirochaetota</taxon>
        <taxon>Spirochaetia</taxon>
        <taxon>Spirochaetales</taxon>
        <taxon>Spirochaetaceae</taxon>
        <taxon>Spirochaeta</taxon>
    </lineage>
</organism>
<dbReference type="InterPro" id="IPR023404">
    <property type="entry name" value="rSAM_horseshoe"/>
</dbReference>
<evidence type="ECO:0000313" key="8">
    <source>
        <dbReference type="EMBL" id="MBB6482642.1"/>
    </source>
</evidence>
<evidence type="ECO:0000256" key="6">
    <source>
        <dbReference type="HAMAP-Rule" id="MF_01251"/>
    </source>
</evidence>
<gene>
    <name evidence="8" type="ORF">HNR50_004347</name>
</gene>
<evidence type="ECO:0000256" key="1">
    <source>
        <dbReference type="ARBA" id="ARBA00022485"/>
    </source>
</evidence>
<dbReference type="GO" id="GO:0005506">
    <property type="term" value="F:iron ion binding"/>
    <property type="evidence" value="ECO:0007669"/>
    <property type="project" value="UniProtKB-UniRule"/>
</dbReference>
<dbReference type="NCBIfam" id="TIGR03904">
    <property type="entry name" value="SAM_YgiQ"/>
    <property type="match status" value="1"/>
</dbReference>
<reference evidence="8 9" key="1">
    <citation type="submission" date="2020-08" db="EMBL/GenBank/DDBJ databases">
        <title>Genomic Encyclopedia of Type Strains, Phase IV (KMG-IV): sequencing the most valuable type-strain genomes for metagenomic binning, comparative biology and taxonomic classification.</title>
        <authorList>
            <person name="Goeker M."/>
        </authorList>
    </citation>
    <scope>NUCLEOTIDE SEQUENCE [LARGE SCALE GENOMIC DNA]</scope>
    <source>
        <strain evidence="8 9">DSM 2461</strain>
    </source>
</reference>
<keyword evidence="2 6" id="KW-0949">S-adenosyl-L-methionine</keyword>
<keyword evidence="3 6" id="KW-0479">Metal-binding</keyword>
<keyword evidence="1 6" id="KW-0004">4Fe-4S</keyword>
<feature type="binding site" evidence="6">
    <location>
        <position position="308"/>
    </location>
    <ligand>
        <name>[4Fe-4S] cluster</name>
        <dbReference type="ChEBI" id="CHEBI:49883"/>
        <note>4Fe-4S-S-AdoMet</note>
    </ligand>
</feature>
<dbReference type="PANTHER" id="PTHR32331:SF0">
    <property type="entry name" value="UPF0313 PROTEIN YGIQ"/>
    <property type="match status" value="1"/>
</dbReference>
<dbReference type="RefSeq" id="WP_184748879.1">
    <property type="nucleotide sequence ID" value="NZ_JACHGJ010000015.1"/>
</dbReference>
<feature type="binding site" evidence="6">
    <location>
        <position position="315"/>
    </location>
    <ligand>
        <name>[4Fe-4S] cluster</name>
        <dbReference type="ChEBI" id="CHEBI:49883"/>
        <note>4Fe-4S-S-AdoMet</note>
    </ligand>
</feature>
<keyword evidence="5 6" id="KW-0411">Iron-sulfur</keyword>
<dbReference type="InterPro" id="IPR013704">
    <property type="entry name" value="UPF0313_N"/>
</dbReference>
<sequence length="611" mass="69114">MTESFLPVSKEEMNKKGWDRPDFVLVTGDAYVDHPSFGAALIARVLEKEGFRVAILAQPDWRKIESFREFGRPRLAFLVTGGNMDSMVSNYTAARKPRSSDVYSPGGKTGRRPDRATIVYCAAVKQAFKKMPVIIGGMEASLRRLAHYDYWSGKLRRSILLDSKADILVYGMGEHQIVEIARLMDSGVRIGEIQNVRGTVYRTQEKPDPAMVHILPSYKDISRDKRTFAQSFRIQYLNTDPFQGKTLAEPYGEDYVVQNPAAFPLKEEELDGVYELPYCRDVHPFYGKEGEVKALEEVLFSLASSRGCFGGCSFCALNFHQGRIISSRSRESLVREAAGFPEDSRFKGYIHDVGGPTANFRKPACSKQETKGACPEKSCLSPVPCPAIEVDHGEYLELLRDLRKLEGIKKVFIRSGIRYDYLLLDKDESFFHELVKHHISGQLKVAPEHISDKVLTIMGKPGKDVFDRFRKRFGEINEEVGKKQFLVPYLISSHPGSTLDDAVELAEYLRDSGLRADQVQDFIPTPGTLSTAMFYSGYNPLTMKKVHVVDNPREKAMQRALLQYRKPQNRQLVEEALKKCGRTDLIGNGARCLIRKNDPAGMKKKRRQKSR</sequence>
<dbReference type="SFLD" id="SFLDG01082">
    <property type="entry name" value="B12-binding_domain_containing"/>
    <property type="match status" value="1"/>
</dbReference>
<evidence type="ECO:0000256" key="2">
    <source>
        <dbReference type="ARBA" id="ARBA00022691"/>
    </source>
</evidence>
<dbReference type="SFLD" id="SFLDG01069">
    <property type="entry name" value="UPF0313"/>
    <property type="match status" value="1"/>
</dbReference>
<keyword evidence="9" id="KW-1185">Reference proteome</keyword>
<comment type="cofactor">
    <cofactor evidence="6">
        <name>[4Fe-4S] cluster</name>
        <dbReference type="ChEBI" id="CHEBI:49883"/>
    </cofactor>
    <text evidence="6">Binds 1 [4Fe-4S] cluster. The cluster is coordinated with 3 cysteines and an exchangeable S-adenosyl-L-methionine.</text>
</comment>
<dbReference type="GO" id="GO:0051539">
    <property type="term" value="F:4 iron, 4 sulfur cluster binding"/>
    <property type="evidence" value="ECO:0007669"/>
    <property type="project" value="UniProtKB-KW"/>
</dbReference>
<evidence type="ECO:0000259" key="7">
    <source>
        <dbReference type="PROSITE" id="PS51918"/>
    </source>
</evidence>
<dbReference type="Proteomes" id="UP000587760">
    <property type="component" value="Unassembled WGS sequence"/>
</dbReference>
<dbReference type="SMART" id="SM00729">
    <property type="entry name" value="Elp3"/>
    <property type="match status" value="1"/>
</dbReference>
<evidence type="ECO:0000313" key="9">
    <source>
        <dbReference type="Proteomes" id="UP000587760"/>
    </source>
</evidence>
<dbReference type="SFLD" id="SFLDS00029">
    <property type="entry name" value="Radical_SAM"/>
    <property type="match status" value="1"/>
</dbReference>
<comment type="similarity">
    <text evidence="6">Belongs to the UPF0313 family.</text>
</comment>
<evidence type="ECO:0000256" key="5">
    <source>
        <dbReference type="ARBA" id="ARBA00023014"/>
    </source>
</evidence>
<protein>
    <submittedName>
        <fullName evidence="8">Putative radical SAM protein YgiQ</fullName>
    </submittedName>
</protein>
<dbReference type="SUPFAM" id="SSF102114">
    <property type="entry name" value="Radical SAM enzymes"/>
    <property type="match status" value="1"/>
</dbReference>
<feature type="binding site" evidence="6">
    <location>
        <position position="312"/>
    </location>
    <ligand>
        <name>[4Fe-4S] cluster</name>
        <dbReference type="ChEBI" id="CHEBI:49883"/>
        <note>4Fe-4S-S-AdoMet</note>
    </ligand>
</feature>
<dbReference type="InterPro" id="IPR024560">
    <property type="entry name" value="UPF0313_C"/>
</dbReference>
<dbReference type="InterPro" id="IPR058240">
    <property type="entry name" value="rSAM_sf"/>
</dbReference>
<dbReference type="PROSITE" id="PS51918">
    <property type="entry name" value="RADICAL_SAM"/>
    <property type="match status" value="1"/>
</dbReference>
<proteinExistence type="inferred from homology"/>